<dbReference type="Gene3D" id="3.40.50.2000">
    <property type="entry name" value="Glycogen Phosphorylase B"/>
    <property type="match status" value="2"/>
</dbReference>
<evidence type="ECO:0000256" key="2">
    <source>
        <dbReference type="ARBA" id="ARBA00022676"/>
    </source>
</evidence>
<dbReference type="InterPro" id="IPR001296">
    <property type="entry name" value="Glyco_trans_1"/>
</dbReference>
<sequence>MDPSILFVDHASDVGGAELSLLDTAMHWAAPLHVALMQPGPFRDLLRDQGVPSTLVEAGEAVLGVRRGGGWDQGLRAAAGIPRLAHQLARLAKGYDVVYANTQKSLIVGGPAAWLAGRPLVWHLHDILSAEHFSAMNRRLPVLVANRFCARVIANSAATAEAFVREGGDPDLVGVVPNGFSRAPFERDSDEEVAELRRRLGLEGKPLAGMFGRLAPWKGQHVFIRAVAAVPGLHAVIVGGALFGEQVYEEELKLLCAELGVRDRVHFLGFRRDIPRLMRMMTLIVHASTAAEPFGRVLVEAMLAGSPLIASRAGGALEIVEDGVTGRLVAPGSVAELRAAMARILAEPGEAAAMADRARRAAVANFSTEVMIDGIRREIGRILPAPEPGPLAGGRGSSTAISG</sequence>
<feature type="domain" description="Glycosyl transferase family 1" evidence="4">
    <location>
        <begin position="195"/>
        <end position="360"/>
    </location>
</feature>
<dbReference type="SUPFAM" id="SSF53756">
    <property type="entry name" value="UDP-Glycosyltransferase/glycogen phosphorylase"/>
    <property type="match status" value="1"/>
</dbReference>
<keyword evidence="7" id="KW-1185">Reference proteome</keyword>
<reference evidence="6" key="1">
    <citation type="submission" date="2021-02" db="EMBL/GenBank/DDBJ databases">
        <title>Skermanella TT6 skin isolate.</title>
        <authorList>
            <person name="Lee K."/>
            <person name="Ganzorig M."/>
        </authorList>
    </citation>
    <scope>NUCLEOTIDE SEQUENCE</scope>
    <source>
        <strain evidence="6">TT6</strain>
    </source>
</reference>
<dbReference type="PANTHER" id="PTHR12526:SF640">
    <property type="entry name" value="COLANIC ACID BIOSYNTHESIS GLYCOSYLTRANSFERASE WCAL-RELATED"/>
    <property type="match status" value="1"/>
</dbReference>
<keyword evidence="3" id="KW-0808">Transferase</keyword>
<name>A0ABX7BGI2_9PROT</name>
<evidence type="ECO:0000256" key="1">
    <source>
        <dbReference type="ARBA" id="ARBA00009481"/>
    </source>
</evidence>
<gene>
    <name evidence="6" type="ORF">IGS68_33155</name>
</gene>
<evidence type="ECO:0000313" key="6">
    <source>
        <dbReference type="EMBL" id="QQP93472.1"/>
    </source>
</evidence>
<evidence type="ECO:0000256" key="3">
    <source>
        <dbReference type="ARBA" id="ARBA00022679"/>
    </source>
</evidence>
<comment type="similarity">
    <text evidence="1">Belongs to the glycosyltransferase group 1 family. Glycosyltransferase 4 subfamily.</text>
</comment>
<evidence type="ECO:0000259" key="4">
    <source>
        <dbReference type="Pfam" id="PF00534"/>
    </source>
</evidence>
<dbReference type="Pfam" id="PF00534">
    <property type="entry name" value="Glycos_transf_1"/>
    <property type="match status" value="1"/>
</dbReference>
<keyword evidence="6" id="KW-0614">Plasmid</keyword>
<dbReference type="InterPro" id="IPR028098">
    <property type="entry name" value="Glyco_trans_4-like_N"/>
</dbReference>
<keyword evidence="2" id="KW-0328">Glycosyltransferase</keyword>
<evidence type="ECO:0000313" key="7">
    <source>
        <dbReference type="Proteomes" id="UP000595197"/>
    </source>
</evidence>
<dbReference type="EMBL" id="CP067422">
    <property type="protein sequence ID" value="QQP93472.1"/>
    <property type="molecule type" value="Genomic_DNA"/>
</dbReference>
<organism evidence="6 7">
    <name type="scientific">Skermanella cutis</name>
    <dbReference type="NCBI Taxonomy" id="2775420"/>
    <lineage>
        <taxon>Bacteria</taxon>
        <taxon>Pseudomonadati</taxon>
        <taxon>Pseudomonadota</taxon>
        <taxon>Alphaproteobacteria</taxon>
        <taxon>Rhodospirillales</taxon>
        <taxon>Azospirillaceae</taxon>
        <taxon>Skermanella</taxon>
    </lineage>
</organism>
<proteinExistence type="inferred from homology"/>
<accession>A0ABX7BGI2</accession>
<protein>
    <submittedName>
        <fullName evidence="6">Glycosyltransferase family 4 protein</fullName>
    </submittedName>
</protein>
<dbReference type="PANTHER" id="PTHR12526">
    <property type="entry name" value="GLYCOSYLTRANSFERASE"/>
    <property type="match status" value="1"/>
</dbReference>
<dbReference type="Proteomes" id="UP000595197">
    <property type="component" value="Plasmid pTT6-2"/>
</dbReference>
<evidence type="ECO:0000259" key="5">
    <source>
        <dbReference type="Pfam" id="PF13439"/>
    </source>
</evidence>
<dbReference type="CDD" id="cd03801">
    <property type="entry name" value="GT4_PimA-like"/>
    <property type="match status" value="1"/>
</dbReference>
<dbReference type="Pfam" id="PF13439">
    <property type="entry name" value="Glyco_transf_4"/>
    <property type="match status" value="1"/>
</dbReference>
<dbReference type="RefSeq" id="WP_201083067.1">
    <property type="nucleotide sequence ID" value="NZ_CP067422.1"/>
</dbReference>
<feature type="domain" description="Glycosyltransferase subfamily 4-like N-terminal" evidence="5">
    <location>
        <begin position="14"/>
        <end position="180"/>
    </location>
</feature>
<geneLocation type="plasmid" evidence="6 7">
    <name>pTT6-2</name>
</geneLocation>